<dbReference type="InterPro" id="IPR050268">
    <property type="entry name" value="NADH-dep_flavin_reductase"/>
</dbReference>
<dbReference type="GO" id="GO:0016491">
    <property type="term" value="F:oxidoreductase activity"/>
    <property type="evidence" value="ECO:0007669"/>
    <property type="project" value="UniProtKB-KW"/>
</dbReference>
<evidence type="ECO:0000313" key="5">
    <source>
        <dbReference type="Proteomes" id="UP001224661"/>
    </source>
</evidence>
<evidence type="ECO:0000256" key="2">
    <source>
        <dbReference type="ARBA" id="ARBA00023002"/>
    </source>
</evidence>
<organism evidence="4 5">
    <name type="scientific">Streptomyces solicavernae</name>
    <dbReference type="NCBI Taxonomy" id="3043614"/>
    <lineage>
        <taxon>Bacteria</taxon>
        <taxon>Bacillati</taxon>
        <taxon>Actinomycetota</taxon>
        <taxon>Actinomycetes</taxon>
        <taxon>Kitasatosporales</taxon>
        <taxon>Streptomycetaceae</taxon>
        <taxon>Streptomyces</taxon>
    </lineage>
</organism>
<gene>
    <name evidence="4" type="ORF">QIS99_20255</name>
</gene>
<reference evidence="4 5" key="1">
    <citation type="submission" date="2023-05" db="EMBL/GenBank/DDBJ databases">
        <title>Draft genome sequence of Streptomyces sp. B-S-A8 isolated from a cave soil in Thailand.</title>
        <authorList>
            <person name="Chamroensaksri N."/>
            <person name="Muangham S."/>
        </authorList>
    </citation>
    <scope>NUCLEOTIDE SEQUENCE [LARGE SCALE GENOMIC DNA]</scope>
    <source>
        <strain evidence="4 5">B-S-A8</strain>
    </source>
</reference>
<dbReference type="Gene3D" id="2.30.110.10">
    <property type="entry name" value="Electron Transport, Fmn-binding Protein, Chain A"/>
    <property type="match status" value="1"/>
</dbReference>
<dbReference type="EC" id="1.-.-.-" evidence="4"/>
<dbReference type="RefSeq" id="WP_282514970.1">
    <property type="nucleotide sequence ID" value="NZ_JASCIR010000017.1"/>
</dbReference>
<evidence type="ECO:0000259" key="3">
    <source>
        <dbReference type="SMART" id="SM00903"/>
    </source>
</evidence>
<feature type="domain" description="Flavin reductase like" evidence="3">
    <location>
        <begin position="26"/>
        <end position="170"/>
    </location>
</feature>
<protein>
    <submittedName>
        <fullName evidence="4">Flavin reductase family protein</fullName>
        <ecNumber evidence="4">1.-.-.-</ecNumber>
    </submittedName>
</protein>
<comment type="caution">
    <text evidence="4">The sequence shown here is derived from an EMBL/GenBank/DDBJ whole genome shotgun (WGS) entry which is preliminary data.</text>
</comment>
<dbReference type="EMBL" id="JASCIR010000017">
    <property type="protein sequence ID" value="MDI3388521.1"/>
    <property type="molecule type" value="Genomic_DNA"/>
</dbReference>
<comment type="similarity">
    <text evidence="1">Belongs to the non-flavoprotein flavin reductase family.</text>
</comment>
<keyword evidence="2 4" id="KW-0560">Oxidoreductase</keyword>
<sequence>MTAKSPTPPVVPEKSAPTPQRMRQALGAFATGVTVVTGLAPDGEPVGFACQSFASVSLTPPLVLFCADHRGRAWPRIRESGRFTVNVLGAEQSDLCGRFGSGRGRKYEGLGWELSPWGTPSLPGVLTRVHAEVHDVRGAGDHDVVTGRVLGLEPVADGRPMLFFRGGFDVESSPGPAVAPGPWGWGWGDRWG</sequence>
<evidence type="ECO:0000256" key="1">
    <source>
        <dbReference type="ARBA" id="ARBA00008898"/>
    </source>
</evidence>
<accession>A0ABT6RVN6</accession>
<dbReference type="Proteomes" id="UP001224661">
    <property type="component" value="Unassembled WGS sequence"/>
</dbReference>
<dbReference type="SUPFAM" id="SSF50475">
    <property type="entry name" value="FMN-binding split barrel"/>
    <property type="match status" value="1"/>
</dbReference>
<dbReference type="InterPro" id="IPR002563">
    <property type="entry name" value="Flavin_Rdtase-like_dom"/>
</dbReference>
<dbReference type="Pfam" id="PF01613">
    <property type="entry name" value="Flavin_Reduct"/>
    <property type="match status" value="1"/>
</dbReference>
<evidence type="ECO:0000313" key="4">
    <source>
        <dbReference type="EMBL" id="MDI3388521.1"/>
    </source>
</evidence>
<dbReference type="PANTHER" id="PTHR30466:SF11">
    <property type="entry name" value="FLAVIN-DEPENDENT MONOOXYGENASE, REDUCTASE SUBUNIT HSAB"/>
    <property type="match status" value="1"/>
</dbReference>
<dbReference type="PANTHER" id="PTHR30466">
    <property type="entry name" value="FLAVIN REDUCTASE"/>
    <property type="match status" value="1"/>
</dbReference>
<proteinExistence type="inferred from homology"/>
<dbReference type="SMART" id="SM00903">
    <property type="entry name" value="Flavin_Reduct"/>
    <property type="match status" value="1"/>
</dbReference>
<name>A0ABT6RVN6_9ACTN</name>
<dbReference type="InterPro" id="IPR012349">
    <property type="entry name" value="Split_barrel_FMN-bd"/>
</dbReference>
<keyword evidence="5" id="KW-1185">Reference proteome</keyword>